<dbReference type="STRING" id="134605.HMPREF3206_01346"/>
<accession>A0A133NAY4</accession>
<protein>
    <submittedName>
        <fullName evidence="2">Uncharacterized protein</fullName>
    </submittedName>
</protein>
<dbReference type="EMBL" id="LRPX01000069">
    <property type="protein sequence ID" value="KXA13445.1"/>
    <property type="molecule type" value="Genomic_DNA"/>
</dbReference>
<comment type="caution">
    <text evidence="2">The sequence shown here is derived from an EMBL/GenBank/DDBJ whole genome shotgun (WGS) entry which is preliminary data.</text>
</comment>
<dbReference type="PATRIC" id="fig|134605.3.peg.1333"/>
<proteinExistence type="predicted"/>
<evidence type="ECO:0000256" key="1">
    <source>
        <dbReference type="SAM" id="Coils"/>
    </source>
</evidence>
<evidence type="ECO:0000313" key="3">
    <source>
        <dbReference type="Proteomes" id="UP000070617"/>
    </source>
</evidence>
<sequence>MEDKYKNIWEEAEETFLEVLKIATQKQKELHNIGDLAGEELLEKEVISKYEALYLALQEENFEDFSEIQWKQFQETLTEIQKKHQMDSTVLKEKRYLRKKLEGKSGAEVVKRLLEYQQKELEKQKKNIMEEANQILEEEEKIHRKLCEAIQEVEQLQLFEQLQPLQKRYAIISEKALDIQKKIDYTVRDIEKKWKFKIYGTISEQKLQETSEEFFKKQKN</sequence>
<dbReference type="RefSeq" id="WP_010680239.1">
    <property type="nucleotide sequence ID" value="NZ_KQ956559.1"/>
</dbReference>
<keyword evidence="1" id="KW-0175">Coiled coil</keyword>
<feature type="coiled-coil region" evidence="1">
    <location>
        <begin position="107"/>
        <end position="156"/>
    </location>
</feature>
<dbReference type="AlphaFoldDB" id="A0A133NAY4"/>
<dbReference type="Proteomes" id="UP000070617">
    <property type="component" value="Unassembled WGS sequence"/>
</dbReference>
<reference evidence="3" key="1">
    <citation type="submission" date="2016-01" db="EMBL/GenBank/DDBJ databases">
        <authorList>
            <person name="Mitreva M."/>
            <person name="Pepin K.H."/>
            <person name="Mihindukulasuriya K.A."/>
            <person name="Fulton R."/>
            <person name="Fronick C."/>
            <person name="O'Laughlin M."/>
            <person name="Miner T."/>
            <person name="Herter B."/>
            <person name="Rosa B.A."/>
            <person name="Cordes M."/>
            <person name="Tomlinson C."/>
            <person name="Wollam A."/>
            <person name="Palsikar V.B."/>
            <person name="Mardis E.R."/>
            <person name="Wilson R.K."/>
        </authorList>
    </citation>
    <scope>NUCLEOTIDE SEQUENCE [LARGE SCALE GENOMIC DNA]</scope>
    <source>
        <strain evidence="3">CMW8396</strain>
    </source>
</reference>
<keyword evidence="3" id="KW-1185">Reference proteome</keyword>
<evidence type="ECO:0000313" key="2">
    <source>
        <dbReference type="EMBL" id="KXA13445.1"/>
    </source>
</evidence>
<organism evidence="2 3">
    <name type="scientific">Fusobacterium equinum</name>
    <dbReference type="NCBI Taxonomy" id="134605"/>
    <lineage>
        <taxon>Bacteria</taxon>
        <taxon>Fusobacteriati</taxon>
        <taxon>Fusobacteriota</taxon>
        <taxon>Fusobacteriia</taxon>
        <taxon>Fusobacteriales</taxon>
        <taxon>Fusobacteriaceae</taxon>
        <taxon>Fusobacterium</taxon>
    </lineage>
</organism>
<name>A0A133NAY4_9FUSO</name>
<gene>
    <name evidence="2" type="ORF">HMPREF3206_01346</name>
</gene>